<proteinExistence type="predicted"/>
<reference evidence="1" key="1">
    <citation type="submission" date="2018-02" db="EMBL/GenBank/DDBJ databases">
        <title>Rhizophora mucronata_Transcriptome.</title>
        <authorList>
            <person name="Meera S.P."/>
            <person name="Sreeshan A."/>
            <person name="Augustine A."/>
        </authorList>
    </citation>
    <scope>NUCLEOTIDE SEQUENCE</scope>
    <source>
        <tissue evidence="1">Leaf</tissue>
    </source>
</reference>
<dbReference type="AlphaFoldDB" id="A0A2P2QC26"/>
<evidence type="ECO:0000313" key="1">
    <source>
        <dbReference type="EMBL" id="MBX64503.1"/>
    </source>
</evidence>
<organism evidence="1">
    <name type="scientific">Rhizophora mucronata</name>
    <name type="common">Asiatic mangrove</name>
    <dbReference type="NCBI Taxonomy" id="61149"/>
    <lineage>
        <taxon>Eukaryota</taxon>
        <taxon>Viridiplantae</taxon>
        <taxon>Streptophyta</taxon>
        <taxon>Embryophyta</taxon>
        <taxon>Tracheophyta</taxon>
        <taxon>Spermatophyta</taxon>
        <taxon>Magnoliopsida</taxon>
        <taxon>eudicotyledons</taxon>
        <taxon>Gunneridae</taxon>
        <taxon>Pentapetalae</taxon>
        <taxon>rosids</taxon>
        <taxon>fabids</taxon>
        <taxon>Malpighiales</taxon>
        <taxon>Rhizophoraceae</taxon>
        <taxon>Rhizophora</taxon>
    </lineage>
</organism>
<accession>A0A2P2QC26</accession>
<protein>
    <submittedName>
        <fullName evidence="1">Uncharacterized protein</fullName>
    </submittedName>
</protein>
<sequence>MRARRLRLRWWQSFFATFSVCSVSLRFGAFVFKLPVLCSHAIILVRFRHNLTFAEFGRGWI</sequence>
<dbReference type="EMBL" id="GGEC01084019">
    <property type="protein sequence ID" value="MBX64503.1"/>
    <property type="molecule type" value="Transcribed_RNA"/>
</dbReference>
<name>A0A2P2QC26_RHIMU</name>